<protein>
    <recommendedName>
        <fullName evidence="2">CRM domain-containing protein</fullName>
    </recommendedName>
</protein>
<dbReference type="SUPFAM" id="SSF75471">
    <property type="entry name" value="YhbY-like"/>
    <property type="match status" value="1"/>
</dbReference>
<dbReference type="EMBL" id="UINC01001163">
    <property type="protein sequence ID" value="SUZ72966.1"/>
    <property type="molecule type" value="Genomic_DNA"/>
</dbReference>
<dbReference type="PANTHER" id="PTHR40065">
    <property type="entry name" value="RNA-BINDING PROTEIN YHBY"/>
    <property type="match status" value="1"/>
</dbReference>
<accession>A0A381Q0V5</accession>
<sequence length="97" mass="10970">MTGKQKRYLRALAHPLKPVVNLGKQGLSQETRREIEVQLLDHELIKLKVLDNCPLTKKECAEELSRAKSLEVVQVIGKTLVLYCPHSDEPEIELPAT</sequence>
<dbReference type="InterPro" id="IPR001890">
    <property type="entry name" value="RNA-binding_CRM"/>
</dbReference>
<evidence type="ECO:0000259" key="2">
    <source>
        <dbReference type="PROSITE" id="PS51295"/>
    </source>
</evidence>
<proteinExistence type="predicted"/>
<feature type="domain" description="CRM" evidence="2">
    <location>
        <begin position="1"/>
        <end position="95"/>
    </location>
</feature>
<dbReference type="SMART" id="SM01103">
    <property type="entry name" value="CRS1_YhbY"/>
    <property type="match status" value="1"/>
</dbReference>
<evidence type="ECO:0000313" key="3">
    <source>
        <dbReference type="EMBL" id="SUZ72966.1"/>
    </source>
</evidence>
<organism evidence="3">
    <name type="scientific">marine metagenome</name>
    <dbReference type="NCBI Taxonomy" id="408172"/>
    <lineage>
        <taxon>unclassified sequences</taxon>
        <taxon>metagenomes</taxon>
        <taxon>ecological metagenomes</taxon>
    </lineage>
</organism>
<dbReference type="Pfam" id="PF01985">
    <property type="entry name" value="CRS1_YhbY"/>
    <property type="match status" value="1"/>
</dbReference>
<dbReference type="InterPro" id="IPR035920">
    <property type="entry name" value="YhbY-like_sf"/>
</dbReference>
<dbReference type="InterPro" id="IPR017924">
    <property type="entry name" value="RNA-binding_YhbY"/>
</dbReference>
<dbReference type="PROSITE" id="PS51295">
    <property type="entry name" value="CRM"/>
    <property type="match status" value="1"/>
</dbReference>
<gene>
    <name evidence="3" type="ORF">METZ01_LOCUS25820</name>
</gene>
<dbReference type="PANTHER" id="PTHR40065:SF3">
    <property type="entry name" value="RNA-BINDING PROTEIN YHBY"/>
    <property type="match status" value="1"/>
</dbReference>
<dbReference type="AlphaFoldDB" id="A0A381Q0V5"/>
<dbReference type="NCBIfam" id="TIGR00253">
    <property type="entry name" value="RNA_bind_YhbY"/>
    <property type="match status" value="1"/>
</dbReference>
<keyword evidence="1" id="KW-0694">RNA-binding</keyword>
<dbReference type="InterPro" id="IPR051925">
    <property type="entry name" value="RNA-binding_domain"/>
</dbReference>
<name>A0A381Q0V5_9ZZZZ</name>
<evidence type="ECO:0000256" key="1">
    <source>
        <dbReference type="ARBA" id="ARBA00022884"/>
    </source>
</evidence>
<dbReference type="Gene3D" id="3.30.110.60">
    <property type="entry name" value="YhbY-like"/>
    <property type="match status" value="1"/>
</dbReference>
<reference evidence="3" key="1">
    <citation type="submission" date="2018-05" db="EMBL/GenBank/DDBJ databases">
        <authorList>
            <person name="Lanie J.A."/>
            <person name="Ng W.-L."/>
            <person name="Kazmierczak K.M."/>
            <person name="Andrzejewski T.M."/>
            <person name="Davidsen T.M."/>
            <person name="Wayne K.J."/>
            <person name="Tettelin H."/>
            <person name="Glass J.I."/>
            <person name="Rusch D."/>
            <person name="Podicherti R."/>
            <person name="Tsui H.-C.T."/>
            <person name="Winkler M.E."/>
        </authorList>
    </citation>
    <scope>NUCLEOTIDE SEQUENCE</scope>
</reference>
<dbReference type="GO" id="GO:0003723">
    <property type="term" value="F:RNA binding"/>
    <property type="evidence" value="ECO:0007669"/>
    <property type="project" value="UniProtKB-KW"/>
</dbReference>